<name>A0AAW2RES3_SESRA</name>
<accession>A0AAW2RES3</accession>
<sequence length="108" mass="12623">MEGLKGNSQRNYQEYCGHIAPPPEMGETHFCFVYGSEVVTPIEIGIEPARVQMYDQAKNIKQRETDLMFLPERRELSYVKILKYKKQTGKIYNEEVKSRVFQFGDLVL</sequence>
<reference evidence="1" key="1">
    <citation type="submission" date="2020-06" db="EMBL/GenBank/DDBJ databases">
        <authorList>
            <person name="Li T."/>
            <person name="Hu X."/>
            <person name="Zhang T."/>
            <person name="Song X."/>
            <person name="Zhang H."/>
            <person name="Dai N."/>
            <person name="Sheng W."/>
            <person name="Hou X."/>
            <person name="Wei L."/>
        </authorList>
    </citation>
    <scope>NUCLEOTIDE SEQUENCE</scope>
    <source>
        <strain evidence="1">G02</strain>
        <tissue evidence="1">Leaf</tissue>
    </source>
</reference>
<proteinExistence type="predicted"/>
<dbReference type="EMBL" id="JACGWJ010000013">
    <property type="protein sequence ID" value="KAL0378680.1"/>
    <property type="molecule type" value="Genomic_DNA"/>
</dbReference>
<evidence type="ECO:0000313" key="1">
    <source>
        <dbReference type="EMBL" id="KAL0378680.1"/>
    </source>
</evidence>
<dbReference type="AlphaFoldDB" id="A0AAW2RES3"/>
<protein>
    <submittedName>
        <fullName evidence="1">Uncharacterized protein</fullName>
    </submittedName>
</protein>
<dbReference type="PANTHER" id="PTHR48475">
    <property type="entry name" value="RIBONUCLEASE H"/>
    <property type="match status" value="1"/>
</dbReference>
<dbReference type="PANTHER" id="PTHR48475:SF2">
    <property type="entry name" value="RIBONUCLEASE H"/>
    <property type="match status" value="1"/>
</dbReference>
<comment type="caution">
    <text evidence="1">The sequence shown here is derived from an EMBL/GenBank/DDBJ whole genome shotgun (WGS) entry which is preliminary data.</text>
</comment>
<organism evidence="1">
    <name type="scientific">Sesamum radiatum</name>
    <name type="common">Black benniseed</name>
    <dbReference type="NCBI Taxonomy" id="300843"/>
    <lineage>
        <taxon>Eukaryota</taxon>
        <taxon>Viridiplantae</taxon>
        <taxon>Streptophyta</taxon>
        <taxon>Embryophyta</taxon>
        <taxon>Tracheophyta</taxon>
        <taxon>Spermatophyta</taxon>
        <taxon>Magnoliopsida</taxon>
        <taxon>eudicotyledons</taxon>
        <taxon>Gunneridae</taxon>
        <taxon>Pentapetalae</taxon>
        <taxon>asterids</taxon>
        <taxon>lamiids</taxon>
        <taxon>Lamiales</taxon>
        <taxon>Pedaliaceae</taxon>
        <taxon>Sesamum</taxon>
    </lineage>
</organism>
<reference evidence="1" key="2">
    <citation type="journal article" date="2024" name="Plant">
        <title>Genomic evolution and insights into agronomic trait innovations of Sesamum species.</title>
        <authorList>
            <person name="Miao H."/>
            <person name="Wang L."/>
            <person name="Qu L."/>
            <person name="Liu H."/>
            <person name="Sun Y."/>
            <person name="Le M."/>
            <person name="Wang Q."/>
            <person name="Wei S."/>
            <person name="Zheng Y."/>
            <person name="Lin W."/>
            <person name="Duan Y."/>
            <person name="Cao H."/>
            <person name="Xiong S."/>
            <person name="Wang X."/>
            <person name="Wei L."/>
            <person name="Li C."/>
            <person name="Ma Q."/>
            <person name="Ju M."/>
            <person name="Zhao R."/>
            <person name="Li G."/>
            <person name="Mu C."/>
            <person name="Tian Q."/>
            <person name="Mei H."/>
            <person name="Zhang T."/>
            <person name="Gao T."/>
            <person name="Zhang H."/>
        </authorList>
    </citation>
    <scope>NUCLEOTIDE SEQUENCE</scope>
    <source>
        <strain evidence="1">G02</strain>
    </source>
</reference>
<gene>
    <name evidence="1" type="ORF">Sradi_3173500</name>
</gene>